<dbReference type="InterPro" id="IPR000073">
    <property type="entry name" value="AB_hydrolase_1"/>
</dbReference>
<keyword evidence="3" id="KW-1185">Reference proteome</keyword>
<protein>
    <submittedName>
        <fullName evidence="2">Alpha/beta-hydrolase</fullName>
    </submittedName>
</protein>
<dbReference type="SUPFAM" id="SSF53474">
    <property type="entry name" value="alpha/beta-Hydrolases"/>
    <property type="match status" value="1"/>
</dbReference>
<sequence length="256" mass="28882">MSPKPTILLLHGAWNKPANYKPYITALETAGFEVHCPHLPTCRDTLKTFSDDVACVREVLDSLVQAGKKVMVIMHSYGGCVGSDALQEYSFPESNPNSSGGGVVHLLYMCAYMLRPGVSAWDLVERTGLDAVWPQYFDDWADGTSFPRYPDLWFYGGMEKETVDALIPRLARFPLQAIREKIRGDPWRRLPVTYARTEKDYALPKSFQDIMLDEAVEDGVKLRVEVYDTSHSVFLIQTEEMVRLAVEAAADERNPI</sequence>
<evidence type="ECO:0000313" key="2">
    <source>
        <dbReference type="EMBL" id="KAE8152391.1"/>
    </source>
</evidence>
<dbReference type="AlphaFoldDB" id="A0A5N6U2D1"/>
<dbReference type="PANTHER" id="PTHR37017:SF10">
    <property type="entry name" value="AB HYDROLASE-1 DOMAIN-CONTAINING PROTEIN"/>
    <property type="match status" value="1"/>
</dbReference>
<dbReference type="GO" id="GO:0016787">
    <property type="term" value="F:hydrolase activity"/>
    <property type="evidence" value="ECO:0007669"/>
    <property type="project" value="UniProtKB-KW"/>
</dbReference>
<dbReference type="EMBL" id="ML742054">
    <property type="protein sequence ID" value="KAE8152391.1"/>
    <property type="molecule type" value="Genomic_DNA"/>
</dbReference>
<dbReference type="OrthoDB" id="408373at2759"/>
<dbReference type="Gene3D" id="3.40.50.1820">
    <property type="entry name" value="alpha/beta hydrolase"/>
    <property type="match status" value="1"/>
</dbReference>
<name>A0A5N6U2D1_ASPAV</name>
<dbReference type="InterPro" id="IPR052897">
    <property type="entry name" value="Sec-Metab_Biosynth_Hydrolase"/>
</dbReference>
<feature type="domain" description="AB hydrolase-1" evidence="1">
    <location>
        <begin position="7"/>
        <end position="235"/>
    </location>
</feature>
<accession>A0A5N6U2D1</accession>
<reference evidence="2 3" key="1">
    <citation type="submission" date="2019-04" db="EMBL/GenBank/DDBJ databases">
        <title>Friends and foes A comparative genomics study of 23 Aspergillus species from section Flavi.</title>
        <authorList>
            <consortium name="DOE Joint Genome Institute"/>
            <person name="Kjaerbolling I."/>
            <person name="Vesth T."/>
            <person name="Frisvad J.C."/>
            <person name="Nybo J.L."/>
            <person name="Theobald S."/>
            <person name="Kildgaard S."/>
            <person name="Isbrandt T."/>
            <person name="Kuo A."/>
            <person name="Sato A."/>
            <person name="Lyhne E.K."/>
            <person name="Kogle M.E."/>
            <person name="Wiebenga A."/>
            <person name="Kun R.S."/>
            <person name="Lubbers R.J."/>
            <person name="Makela M.R."/>
            <person name="Barry K."/>
            <person name="Chovatia M."/>
            <person name="Clum A."/>
            <person name="Daum C."/>
            <person name="Haridas S."/>
            <person name="He G."/>
            <person name="LaButti K."/>
            <person name="Lipzen A."/>
            <person name="Mondo S."/>
            <person name="Riley R."/>
            <person name="Salamov A."/>
            <person name="Simmons B.A."/>
            <person name="Magnuson J.K."/>
            <person name="Henrissat B."/>
            <person name="Mortensen U.H."/>
            <person name="Larsen T.O."/>
            <person name="Devries R.P."/>
            <person name="Grigoriev I.V."/>
            <person name="Machida M."/>
            <person name="Baker S.E."/>
            <person name="Andersen M.R."/>
        </authorList>
    </citation>
    <scope>NUCLEOTIDE SEQUENCE [LARGE SCALE GENOMIC DNA]</scope>
    <source>
        <strain evidence="2 3">IBT 18842</strain>
    </source>
</reference>
<keyword evidence="2" id="KW-0378">Hydrolase</keyword>
<organism evidence="2 3">
    <name type="scientific">Aspergillus avenaceus</name>
    <dbReference type="NCBI Taxonomy" id="36643"/>
    <lineage>
        <taxon>Eukaryota</taxon>
        <taxon>Fungi</taxon>
        <taxon>Dikarya</taxon>
        <taxon>Ascomycota</taxon>
        <taxon>Pezizomycotina</taxon>
        <taxon>Eurotiomycetes</taxon>
        <taxon>Eurotiomycetidae</taxon>
        <taxon>Eurotiales</taxon>
        <taxon>Aspergillaceae</taxon>
        <taxon>Aspergillus</taxon>
        <taxon>Aspergillus subgen. Circumdati</taxon>
    </lineage>
</organism>
<dbReference type="Pfam" id="PF12697">
    <property type="entry name" value="Abhydrolase_6"/>
    <property type="match status" value="1"/>
</dbReference>
<dbReference type="InterPro" id="IPR029058">
    <property type="entry name" value="AB_hydrolase_fold"/>
</dbReference>
<dbReference type="Proteomes" id="UP000325780">
    <property type="component" value="Unassembled WGS sequence"/>
</dbReference>
<gene>
    <name evidence="2" type="ORF">BDV25DRAFT_70186</name>
</gene>
<proteinExistence type="predicted"/>
<evidence type="ECO:0000313" key="3">
    <source>
        <dbReference type="Proteomes" id="UP000325780"/>
    </source>
</evidence>
<evidence type="ECO:0000259" key="1">
    <source>
        <dbReference type="Pfam" id="PF12697"/>
    </source>
</evidence>
<dbReference type="PANTHER" id="PTHR37017">
    <property type="entry name" value="AB HYDROLASE-1 DOMAIN-CONTAINING PROTEIN-RELATED"/>
    <property type="match status" value="1"/>
</dbReference>